<dbReference type="Pfam" id="PF00528">
    <property type="entry name" value="BPD_transp_1"/>
    <property type="match status" value="1"/>
</dbReference>
<dbReference type="GO" id="GO:0022857">
    <property type="term" value="F:transmembrane transporter activity"/>
    <property type="evidence" value="ECO:0007669"/>
    <property type="project" value="InterPro"/>
</dbReference>
<dbReference type="AlphaFoldDB" id="A0A0L0QVB0"/>
<evidence type="ECO:0000256" key="7">
    <source>
        <dbReference type="ARBA" id="ARBA00023136"/>
    </source>
</evidence>
<keyword evidence="3" id="KW-1003">Cell membrane</keyword>
<comment type="subcellular location">
    <subcellularLocation>
        <location evidence="1 8">Cell membrane</location>
        <topology evidence="1 8">Multi-pass membrane protein</topology>
    </subcellularLocation>
</comment>
<feature type="domain" description="ABC transmembrane type-1" evidence="9">
    <location>
        <begin position="34"/>
        <end position="222"/>
    </location>
</feature>
<dbReference type="InterPro" id="IPR010065">
    <property type="entry name" value="AA_ABC_transptr_permease_3TM"/>
</dbReference>
<dbReference type="GO" id="GO:0006865">
    <property type="term" value="P:amino acid transport"/>
    <property type="evidence" value="ECO:0007669"/>
    <property type="project" value="UniProtKB-KW"/>
</dbReference>
<evidence type="ECO:0000256" key="8">
    <source>
        <dbReference type="RuleBase" id="RU363032"/>
    </source>
</evidence>
<evidence type="ECO:0000313" key="10">
    <source>
        <dbReference type="EMBL" id="KNE22506.1"/>
    </source>
</evidence>
<gene>
    <name evidence="10" type="ORF">AFK71_02500</name>
</gene>
<dbReference type="EMBL" id="LGTO01000002">
    <property type="protein sequence ID" value="KNE22506.1"/>
    <property type="molecule type" value="Genomic_DNA"/>
</dbReference>
<evidence type="ECO:0000256" key="2">
    <source>
        <dbReference type="ARBA" id="ARBA00022448"/>
    </source>
</evidence>
<dbReference type="InterPro" id="IPR035906">
    <property type="entry name" value="MetI-like_sf"/>
</dbReference>
<dbReference type="OrthoDB" id="9805999at2"/>
<evidence type="ECO:0000256" key="1">
    <source>
        <dbReference type="ARBA" id="ARBA00004651"/>
    </source>
</evidence>
<dbReference type="PROSITE" id="PS50928">
    <property type="entry name" value="ABC_TM1"/>
    <property type="match status" value="1"/>
</dbReference>
<dbReference type="Gene3D" id="1.10.3720.10">
    <property type="entry name" value="MetI-like"/>
    <property type="match status" value="1"/>
</dbReference>
<keyword evidence="11" id="KW-1185">Reference proteome</keyword>
<sequence>MIGGIILTIQGINLNEIFDVQLAVENLPFVLSGLPMTLLVSIIGMLIGLVLGLLLALVRNSNYSFLKFPARLYISFMRGTPMLVFLFILYFGLPVIGIKLTALMAACLGFGLNSAAYIAEIDRASLNSIDKGQWESAKALNLTYWQTLRKVILPQAVRIAIPPLTNVFMDLVKATSLAAVITVPELFQKTQIVAGREFDAMTMYILVALIYWPICIVIAFIQERLEAHYSKFIVHEMV</sequence>
<evidence type="ECO:0000256" key="3">
    <source>
        <dbReference type="ARBA" id="ARBA00022475"/>
    </source>
</evidence>
<dbReference type="NCBIfam" id="TIGR01726">
    <property type="entry name" value="HEQRo_perm_3TM"/>
    <property type="match status" value="1"/>
</dbReference>
<evidence type="ECO:0000256" key="5">
    <source>
        <dbReference type="ARBA" id="ARBA00022970"/>
    </source>
</evidence>
<accession>A0A0L0QVB0</accession>
<dbReference type="CDD" id="cd06261">
    <property type="entry name" value="TM_PBP2"/>
    <property type="match status" value="1"/>
</dbReference>
<keyword evidence="4 8" id="KW-0812">Transmembrane</keyword>
<reference evidence="11" key="1">
    <citation type="submission" date="2015-07" db="EMBL/GenBank/DDBJ databases">
        <title>Fjat-10053 dsm26.</title>
        <authorList>
            <person name="Liu B."/>
            <person name="Wang J."/>
            <person name="Zhu Y."/>
            <person name="Liu G."/>
            <person name="Chen Q."/>
            <person name="Chen Z."/>
            <person name="Lan J."/>
            <person name="Che J."/>
            <person name="Ge C."/>
            <person name="Shi H."/>
            <person name="Pan Z."/>
            <person name="Liu X."/>
        </authorList>
    </citation>
    <scope>NUCLEOTIDE SEQUENCE [LARGE SCALE GENOMIC DNA]</scope>
    <source>
        <strain evidence="11">DSM 26</strain>
    </source>
</reference>
<keyword evidence="5" id="KW-0029">Amino-acid transport</keyword>
<comment type="caution">
    <text evidence="10">The sequence shown here is derived from an EMBL/GenBank/DDBJ whole genome shotgun (WGS) entry which is preliminary data.</text>
</comment>
<name>A0A0L0QVB0_VIRPA</name>
<dbReference type="PATRIC" id="fig|1473.5.peg.3430"/>
<keyword evidence="7 8" id="KW-0472">Membrane</keyword>
<evidence type="ECO:0000313" key="11">
    <source>
        <dbReference type="Proteomes" id="UP000036780"/>
    </source>
</evidence>
<evidence type="ECO:0000256" key="4">
    <source>
        <dbReference type="ARBA" id="ARBA00022692"/>
    </source>
</evidence>
<dbReference type="InterPro" id="IPR000515">
    <property type="entry name" value="MetI-like"/>
</dbReference>
<dbReference type="GO" id="GO:0043190">
    <property type="term" value="C:ATP-binding cassette (ABC) transporter complex"/>
    <property type="evidence" value="ECO:0007669"/>
    <property type="project" value="InterPro"/>
</dbReference>
<dbReference type="InterPro" id="IPR043429">
    <property type="entry name" value="ArtM/GltK/GlnP/TcyL/YhdX-like"/>
</dbReference>
<protein>
    <submittedName>
        <fullName evidence="10">Cysteine ABC transporter permease</fullName>
    </submittedName>
</protein>
<comment type="similarity">
    <text evidence="8">Belongs to the binding-protein-dependent transport system permease family.</text>
</comment>
<feature type="transmembrane region" description="Helical" evidence="8">
    <location>
        <begin position="36"/>
        <end position="58"/>
    </location>
</feature>
<evidence type="ECO:0000259" key="9">
    <source>
        <dbReference type="PROSITE" id="PS50928"/>
    </source>
</evidence>
<dbReference type="Proteomes" id="UP000036780">
    <property type="component" value="Unassembled WGS sequence"/>
</dbReference>
<keyword evidence="2 8" id="KW-0813">Transport</keyword>
<keyword evidence="6 8" id="KW-1133">Transmembrane helix</keyword>
<proteinExistence type="inferred from homology"/>
<dbReference type="PANTHER" id="PTHR30614:SF0">
    <property type="entry name" value="L-CYSTINE TRANSPORT SYSTEM PERMEASE PROTEIN TCYL"/>
    <property type="match status" value="1"/>
</dbReference>
<evidence type="ECO:0000256" key="6">
    <source>
        <dbReference type="ARBA" id="ARBA00022989"/>
    </source>
</evidence>
<feature type="transmembrane region" description="Helical" evidence="8">
    <location>
        <begin position="201"/>
        <end position="221"/>
    </location>
</feature>
<organism evidence="10 11">
    <name type="scientific">Virgibacillus pantothenticus</name>
    <dbReference type="NCBI Taxonomy" id="1473"/>
    <lineage>
        <taxon>Bacteria</taxon>
        <taxon>Bacillati</taxon>
        <taxon>Bacillota</taxon>
        <taxon>Bacilli</taxon>
        <taxon>Bacillales</taxon>
        <taxon>Bacillaceae</taxon>
        <taxon>Virgibacillus</taxon>
    </lineage>
</organism>
<dbReference type="SUPFAM" id="SSF161098">
    <property type="entry name" value="MetI-like"/>
    <property type="match status" value="1"/>
</dbReference>
<dbReference type="PANTHER" id="PTHR30614">
    <property type="entry name" value="MEMBRANE COMPONENT OF AMINO ACID ABC TRANSPORTER"/>
    <property type="match status" value="1"/>
</dbReference>
<dbReference type="FunFam" id="1.10.3720.10:FF:000006">
    <property type="entry name" value="Glutamate/aspartate ABC transporter, permease protein GltK"/>
    <property type="match status" value="1"/>
</dbReference>